<keyword evidence="2" id="KW-1185">Reference proteome</keyword>
<evidence type="ECO:0000313" key="1">
    <source>
        <dbReference type="EMBL" id="ERG61129.1"/>
    </source>
</evidence>
<reference evidence="1" key="2">
    <citation type="submission" date="2013-04" db="EMBL/GenBank/DDBJ databases">
        <title>Genome sequence of Pseudoalteromonas undina.</title>
        <authorList>
            <person name="Xie B.-B."/>
            <person name="Rong J.-C."/>
            <person name="Qin Q.-L."/>
            <person name="Shu Y.-L."/>
            <person name="Zhang Y.-Z."/>
        </authorList>
    </citation>
    <scope>NUCLEOTIDE SEQUENCE</scope>
    <source>
        <strain evidence="1">NCIMB 2128</strain>
    </source>
</reference>
<protein>
    <submittedName>
        <fullName evidence="1">Uncharacterized protein</fullName>
    </submittedName>
</protein>
<organism evidence="1 2">
    <name type="scientific">Pseudoalteromonas undina</name>
    <dbReference type="NCBI Taxonomy" id="43660"/>
    <lineage>
        <taxon>Bacteria</taxon>
        <taxon>Pseudomonadati</taxon>
        <taxon>Pseudomonadota</taxon>
        <taxon>Gammaproteobacteria</taxon>
        <taxon>Alteromonadales</taxon>
        <taxon>Pseudoalteromonadaceae</taxon>
        <taxon>Pseudoalteromonas</taxon>
    </lineage>
</organism>
<name>A0ABN0NHW4_9GAMM</name>
<evidence type="ECO:0000313" key="2">
    <source>
        <dbReference type="Proteomes" id="UP000016534"/>
    </source>
</evidence>
<comment type="caution">
    <text evidence="1">The sequence shown here is derived from an EMBL/GenBank/DDBJ whole genome shotgun (WGS) entry which is preliminary data.</text>
</comment>
<dbReference type="EMBL" id="AHCF02000017">
    <property type="protein sequence ID" value="ERG61129.1"/>
    <property type="molecule type" value="Genomic_DNA"/>
</dbReference>
<gene>
    <name evidence="1" type="ORF">PUND_08464</name>
</gene>
<dbReference type="Proteomes" id="UP000016534">
    <property type="component" value="Unassembled WGS sequence"/>
</dbReference>
<reference evidence="1" key="1">
    <citation type="journal article" date="2012" name="J. Bacteriol.">
        <title>Genome sequences of type strains of seven species of the marine bacterium Pseudoalteromonas.</title>
        <authorList>
            <person name="Xie B.B."/>
            <person name="Shu Y.L."/>
            <person name="Qin Q.L."/>
            <person name="Rong J.C."/>
            <person name="Zhang X.Y."/>
            <person name="Chen X.L."/>
            <person name="Shi M."/>
            <person name="He H.L."/>
            <person name="Zhou B.C."/>
            <person name="Zhang Y.Z."/>
        </authorList>
    </citation>
    <scope>NUCLEOTIDE SEQUENCE [LARGE SCALE GENOMIC DNA]</scope>
    <source>
        <strain evidence="1">NCIMB 2128</strain>
    </source>
</reference>
<proteinExistence type="predicted"/>
<sequence length="158" mass="18094">MTNLFEVSIKKNETNSFFRGEKNYFVRTPDFDQHNHGANLGGHVESFLRSGNGNAEVFDKAFLKFLESLEVNKEDLTHFMANLSAFFALKNRGRLEGSTLFRSLNSNESKLVKSYLTQISNSEIYFSEKDRIYIHANFISKNGNDLLLNVLKEIDGIK</sequence>
<accession>A0ABN0NHW4</accession>